<accession>A0A0K9GSF2</accession>
<dbReference type="PATRIC" id="fig|1679170.3.peg.1796"/>
<dbReference type="CDD" id="cd04301">
    <property type="entry name" value="NAT_SF"/>
    <property type="match status" value="1"/>
</dbReference>
<feature type="domain" description="N-acetyltransferase" evidence="1">
    <location>
        <begin position="1"/>
        <end position="168"/>
    </location>
</feature>
<dbReference type="Proteomes" id="UP000037146">
    <property type="component" value="Unassembled WGS sequence"/>
</dbReference>
<dbReference type="SUPFAM" id="SSF55729">
    <property type="entry name" value="Acyl-CoA N-acyltransferases (Nat)"/>
    <property type="match status" value="1"/>
</dbReference>
<evidence type="ECO:0000313" key="3">
    <source>
        <dbReference type="Proteomes" id="UP000037146"/>
    </source>
</evidence>
<sequence>MERFTIEDLLGIKKRKVTSDEPENSIKLVGLQEFERSKENNYEIVYTKRNEPVLLVKPKVFDSLATFRLFTYTFGHIECFRIHFHRFCDEIEIIDVVVIGEEFHNKGYGTVLIQEVIKYAENVGSKRIYGSIVNDSLEQHQRQISFYSKNGFTLYDDNYKFEMLFEKN</sequence>
<dbReference type="Gene3D" id="3.40.630.30">
    <property type="match status" value="1"/>
</dbReference>
<dbReference type="InterPro" id="IPR016181">
    <property type="entry name" value="Acyl_CoA_acyltransferase"/>
</dbReference>
<protein>
    <recommendedName>
        <fullName evidence="1">N-acetyltransferase domain-containing protein</fullName>
    </recommendedName>
</protein>
<reference evidence="3" key="1">
    <citation type="submission" date="2015-07" db="EMBL/GenBank/DDBJ databases">
        <title>Genome sequencing project for genomic taxonomy and phylogenomics of Bacillus-like bacteria.</title>
        <authorList>
            <person name="Liu B."/>
            <person name="Wang J."/>
            <person name="Zhu Y."/>
            <person name="Liu G."/>
            <person name="Chen Q."/>
            <person name="Chen Z."/>
            <person name="Lan J."/>
            <person name="Che J."/>
            <person name="Ge C."/>
            <person name="Shi H."/>
            <person name="Pan Z."/>
            <person name="Liu X."/>
        </authorList>
    </citation>
    <scope>NUCLEOTIDE SEQUENCE [LARGE SCALE GENOMIC DNA]</scope>
    <source>
        <strain evidence="3">FJAT-27997</strain>
    </source>
</reference>
<dbReference type="GO" id="GO:0016747">
    <property type="term" value="F:acyltransferase activity, transferring groups other than amino-acyl groups"/>
    <property type="evidence" value="ECO:0007669"/>
    <property type="project" value="InterPro"/>
</dbReference>
<dbReference type="InterPro" id="IPR000182">
    <property type="entry name" value="GNAT_dom"/>
</dbReference>
<dbReference type="AlphaFoldDB" id="A0A0K9GSF2"/>
<dbReference type="RefSeq" id="WP_049680893.1">
    <property type="nucleotide sequence ID" value="NZ_LFZW01000001.1"/>
</dbReference>
<keyword evidence="3" id="KW-1185">Reference proteome</keyword>
<proteinExistence type="predicted"/>
<dbReference type="OrthoDB" id="2863784at2"/>
<dbReference type="STRING" id="1679170.AC625_08380"/>
<name>A0A0K9GSF2_9BACI</name>
<evidence type="ECO:0000259" key="1">
    <source>
        <dbReference type="PROSITE" id="PS51186"/>
    </source>
</evidence>
<gene>
    <name evidence="2" type="ORF">AC625_08380</name>
</gene>
<organism evidence="2 3">
    <name type="scientific">Peribacillus loiseleuriae</name>
    <dbReference type="NCBI Taxonomy" id="1679170"/>
    <lineage>
        <taxon>Bacteria</taxon>
        <taxon>Bacillati</taxon>
        <taxon>Bacillota</taxon>
        <taxon>Bacilli</taxon>
        <taxon>Bacillales</taxon>
        <taxon>Bacillaceae</taxon>
        <taxon>Peribacillus</taxon>
    </lineage>
</organism>
<dbReference type="EMBL" id="LFZW01000001">
    <property type="protein sequence ID" value="KMY49560.1"/>
    <property type="molecule type" value="Genomic_DNA"/>
</dbReference>
<evidence type="ECO:0000313" key="2">
    <source>
        <dbReference type="EMBL" id="KMY49560.1"/>
    </source>
</evidence>
<dbReference type="Pfam" id="PF00583">
    <property type="entry name" value="Acetyltransf_1"/>
    <property type="match status" value="1"/>
</dbReference>
<dbReference type="PROSITE" id="PS51186">
    <property type="entry name" value="GNAT"/>
    <property type="match status" value="1"/>
</dbReference>
<comment type="caution">
    <text evidence="2">The sequence shown here is derived from an EMBL/GenBank/DDBJ whole genome shotgun (WGS) entry which is preliminary data.</text>
</comment>